<protein>
    <submittedName>
        <fullName evidence="2">Uncharacterized protein</fullName>
    </submittedName>
</protein>
<keyword evidence="3" id="KW-1185">Reference proteome</keyword>
<evidence type="ECO:0000313" key="2">
    <source>
        <dbReference type="EMBL" id="EGF99799.1"/>
    </source>
</evidence>
<feature type="compositionally biased region" description="Acidic residues" evidence="1">
    <location>
        <begin position="80"/>
        <end position="97"/>
    </location>
</feature>
<feature type="region of interest" description="Disordered" evidence="1">
    <location>
        <begin position="48"/>
        <end position="97"/>
    </location>
</feature>
<name>F4S6F8_MELLP</name>
<dbReference type="VEuPathDB" id="FungiDB:MELLADRAFT_68341"/>
<dbReference type="AlphaFoldDB" id="F4S6F8"/>
<dbReference type="InParanoid" id="F4S6F8"/>
<evidence type="ECO:0000256" key="1">
    <source>
        <dbReference type="SAM" id="MobiDB-lite"/>
    </source>
</evidence>
<dbReference type="RefSeq" id="XP_007416906.1">
    <property type="nucleotide sequence ID" value="XM_007416844.1"/>
</dbReference>
<dbReference type="KEGG" id="mlr:MELLADRAFT_68341"/>
<sequence length="193" mass="21499">MSPQDEAYTWNPNTDYARCFLHKLSSTVKGGLEELVFPFSATLPVIAEEDEDKSSTSTPILIDLEDDHPAPDKVDTDHDSEGEEDLEVPPDFNAEDDINEDQVESLAKTLPDNSVASKYHTTASRKQANRMNGLTSKANFISCRVARSAAWRRHFARIAKGMNLKVLPLTPGYNATRCNAEFDSLNRLVQAKK</sequence>
<organism evidence="3">
    <name type="scientific">Melampsora larici-populina (strain 98AG31 / pathotype 3-4-7)</name>
    <name type="common">Poplar leaf rust fungus</name>
    <dbReference type="NCBI Taxonomy" id="747676"/>
    <lineage>
        <taxon>Eukaryota</taxon>
        <taxon>Fungi</taxon>
        <taxon>Dikarya</taxon>
        <taxon>Basidiomycota</taxon>
        <taxon>Pucciniomycotina</taxon>
        <taxon>Pucciniomycetes</taxon>
        <taxon>Pucciniales</taxon>
        <taxon>Melampsoraceae</taxon>
        <taxon>Melampsora</taxon>
    </lineage>
</organism>
<dbReference type="GeneID" id="18931014"/>
<dbReference type="HOGENOM" id="CLU_009635_1_1_1"/>
<reference evidence="3" key="1">
    <citation type="journal article" date="2011" name="Proc. Natl. Acad. Sci. U.S.A.">
        <title>Obligate biotrophy features unraveled by the genomic analysis of rust fungi.</title>
        <authorList>
            <person name="Duplessis S."/>
            <person name="Cuomo C.A."/>
            <person name="Lin Y.-C."/>
            <person name="Aerts A."/>
            <person name="Tisserant E."/>
            <person name="Veneault-Fourrey C."/>
            <person name="Joly D.L."/>
            <person name="Hacquard S."/>
            <person name="Amselem J."/>
            <person name="Cantarel B.L."/>
            <person name="Chiu R."/>
            <person name="Coutinho P.M."/>
            <person name="Feau N."/>
            <person name="Field M."/>
            <person name="Frey P."/>
            <person name="Gelhaye E."/>
            <person name="Goldberg J."/>
            <person name="Grabherr M.G."/>
            <person name="Kodira C.D."/>
            <person name="Kohler A."/>
            <person name="Kuees U."/>
            <person name="Lindquist E.A."/>
            <person name="Lucas S.M."/>
            <person name="Mago R."/>
            <person name="Mauceli E."/>
            <person name="Morin E."/>
            <person name="Murat C."/>
            <person name="Pangilinan J.L."/>
            <person name="Park R."/>
            <person name="Pearson M."/>
            <person name="Quesneville H."/>
            <person name="Rouhier N."/>
            <person name="Sakthikumar S."/>
            <person name="Salamov A.A."/>
            <person name="Schmutz J."/>
            <person name="Selles B."/>
            <person name="Shapiro H."/>
            <person name="Tanguay P."/>
            <person name="Tuskan G.A."/>
            <person name="Henrissat B."/>
            <person name="Van de Peer Y."/>
            <person name="Rouze P."/>
            <person name="Ellis J.G."/>
            <person name="Dodds P.N."/>
            <person name="Schein J.E."/>
            <person name="Zhong S."/>
            <person name="Hamelin R.C."/>
            <person name="Grigoriev I.V."/>
            <person name="Szabo L.J."/>
            <person name="Martin F."/>
        </authorList>
    </citation>
    <scope>NUCLEOTIDE SEQUENCE [LARGE SCALE GENOMIC DNA]</scope>
    <source>
        <strain evidence="3">98AG31 / pathotype 3-4-7</strain>
    </source>
</reference>
<accession>F4S6F8</accession>
<feature type="compositionally biased region" description="Basic and acidic residues" evidence="1">
    <location>
        <begin position="67"/>
        <end position="79"/>
    </location>
</feature>
<proteinExistence type="predicted"/>
<evidence type="ECO:0000313" key="3">
    <source>
        <dbReference type="Proteomes" id="UP000001072"/>
    </source>
</evidence>
<dbReference type="Proteomes" id="UP000001072">
    <property type="component" value="Unassembled WGS sequence"/>
</dbReference>
<gene>
    <name evidence="2" type="ORF">MELLADRAFT_68341</name>
</gene>
<dbReference type="EMBL" id="GL883154">
    <property type="protein sequence ID" value="EGF99799.1"/>
    <property type="molecule type" value="Genomic_DNA"/>
</dbReference>